<protein>
    <submittedName>
        <fullName evidence="1">Uncharacterized protein</fullName>
    </submittedName>
</protein>
<evidence type="ECO:0000313" key="2">
    <source>
        <dbReference type="Proteomes" id="UP001607302"/>
    </source>
</evidence>
<name>A0ABD1ZW77_VESSQ</name>
<sequence>MLVTVALPSSTEGTYLLKHSQQASTDTSSLATSNFLAEQKRGCGKAFVDLRGAEIASRHRSCLLGVRDDLYCITPCNVFPISSWSRYTRI</sequence>
<dbReference type="AlphaFoldDB" id="A0ABD1ZW77"/>
<reference evidence="1 2" key="1">
    <citation type="journal article" date="2024" name="Ann. Entomol. Soc. Am.">
        <title>Genomic analyses of the southern and eastern yellowjacket wasps (Hymenoptera: Vespidae) reveal evolutionary signatures of social life.</title>
        <authorList>
            <person name="Catto M.A."/>
            <person name="Caine P.B."/>
            <person name="Orr S.E."/>
            <person name="Hunt B.G."/>
            <person name="Goodisman M.A.D."/>
        </authorList>
    </citation>
    <scope>NUCLEOTIDE SEQUENCE [LARGE SCALE GENOMIC DNA]</scope>
    <source>
        <strain evidence="1">233</strain>
        <tissue evidence="1">Head and thorax</tissue>
    </source>
</reference>
<dbReference type="Proteomes" id="UP001607302">
    <property type="component" value="Unassembled WGS sequence"/>
</dbReference>
<evidence type="ECO:0000313" key="1">
    <source>
        <dbReference type="EMBL" id="KAL2711755.1"/>
    </source>
</evidence>
<gene>
    <name evidence="1" type="ORF">V1478_018776</name>
</gene>
<keyword evidence="2" id="KW-1185">Reference proteome</keyword>
<dbReference type="EMBL" id="JAUDFV010000173">
    <property type="protein sequence ID" value="KAL2711755.1"/>
    <property type="molecule type" value="Genomic_DNA"/>
</dbReference>
<organism evidence="1 2">
    <name type="scientific">Vespula squamosa</name>
    <name type="common">Southern yellow jacket</name>
    <name type="synonym">Wasp</name>
    <dbReference type="NCBI Taxonomy" id="30214"/>
    <lineage>
        <taxon>Eukaryota</taxon>
        <taxon>Metazoa</taxon>
        <taxon>Ecdysozoa</taxon>
        <taxon>Arthropoda</taxon>
        <taxon>Hexapoda</taxon>
        <taxon>Insecta</taxon>
        <taxon>Pterygota</taxon>
        <taxon>Neoptera</taxon>
        <taxon>Endopterygota</taxon>
        <taxon>Hymenoptera</taxon>
        <taxon>Apocrita</taxon>
        <taxon>Aculeata</taxon>
        <taxon>Vespoidea</taxon>
        <taxon>Vespidae</taxon>
        <taxon>Vespinae</taxon>
        <taxon>Vespula</taxon>
    </lineage>
</organism>
<accession>A0ABD1ZW77</accession>
<proteinExistence type="predicted"/>
<comment type="caution">
    <text evidence="1">The sequence shown here is derived from an EMBL/GenBank/DDBJ whole genome shotgun (WGS) entry which is preliminary data.</text>
</comment>